<keyword evidence="2" id="KW-1185">Reference proteome</keyword>
<evidence type="ECO:0000313" key="1">
    <source>
        <dbReference type="EMBL" id="RLP80234.1"/>
    </source>
</evidence>
<evidence type="ECO:0008006" key="3">
    <source>
        <dbReference type="Google" id="ProtNLM"/>
    </source>
</evidence>
<comment type="caution">
    <text evidence="1">The sequence shown here is derived from an EMBL/GenBank/DDBJ whole genome shotgun (WGS) entry which is preliminary data.</text>
</comment>
<gene>
    <name evidence="1" type="ORF">D9V34_14310</name>
</gene>
<dbReference type="Gene3D" id="3.40.50.2020">
    <property type="match status" value="1"/>
</dbReference>
<organism evidence="1 2">
    <name type="scientific">Mycetocola lacteus</name>
    <dbReference type="NCBI Taxonomy" id="76637"/>
    <lineage>
        <taxon>Bacteria</taxon>
        <taxon>Bacillati</taxon>
        <taxon>Actinomycetota</taxon>
        <taxon>Actinomycetes</taxon>
        <taxon>Micrococcales</taxon>
        <taxon>Microbacteriaceae</taxon>
        <taxon>Mycetocola</taxon>
    </lineage>
</organism>
<name>A0A3L7AJN5_9MICO</name>
<evidence type="ECO:0000313" key="2">
    <source>
        <dbReference type="Proteomes" id="UP000269438"/>
    </source>
</evidence>
<reference evidence="1 2" key="1">
    <citation type="submission" date="2018-10" db="EMBL/GenBank/DDBJ databases">
        <authorList>
            <person name="Li J."/>
        </authorList>
    </citation>
    <scope>NUCLEOTIDE SEQUENCE [LARGE SCALE GENOMIC DNA]</scope>
    <source>
        <strain evidence="1 2">JCM 11654</strain>
    </source>
</reference>
<dbReference type="EMBL" id="RCUY01000013">
    <property type="protein sequence ID" value="RLP80234.1"/>
    <property type="molecule type" value="Genomic_DNA"/>
</dbReference>
<dbReference type="OrthoDB" id="5107240at2"/>
<dbReference type="AlphaFoldDB" id="A0A3L7AJN5"/>
<protein>
    <recommendedName>
        <fullName evidence="3">ComF family protein</fullName>
    </recommendedName>
</protein>
<dbReference type="InterPro" id="IPR029057">
    <property type="entry name" value="PRTase-like"/>
</dbReference>
<dbReference type="SUPFAM" id="SSF53271">
    <property type="entry name" value="PRTase-like"/>
    <property type="match status" value="1"/>
</dbReference>
<sequence length="270" mass="29536">MDSSIQFPPFSADSRGNKLKSYDIRDHKGDPNSMLMLCGPEEVIAQIAAVAKGSCVERSLNGKGRERWTHALYFQNGVSQEIADLCEDLTELLSIPNSASIDLSLSLDWYKQADDEGELVHTPAGQLIYRTKYANNPTWSSSRQARRDLLKAMSSTIETHPILARSQVISAPPGSKGDGTSFGEILGQDVAKQSGREFMPMIGPARAPQKEQIGRNVRDDFELSEVDWGAVLLIDDVFHTGVTLESAARAARRAGASEVFALTAARTLRK</sequence>
<dbReference type="RefSeq" id="WP_121689171.1">
    <property type="nucleotide sequence ID" value="NZ_RCUY01000013.1"/>
</dbReference>
<dbReference type="Proteomes" id="UP000269438">
    <property type="component" value="Unassembled WGS sequence"/>
</dbReference>
<accession>A0A3L7AJN5</accession>
<proteinExistence type="predicted"/>